<protein>
    <submittedName>
        <fullName evidence="3">Uncharacterized protein</fullName>
    </submittedName>
</protein>
<evidence type="ECO:0000313" key="3">
    <source>
        <dbReference type="EnsemblMetazoa" id="CJA38115.1"/>
    </source>
</evidence>
<dbReference type="AlphaFoldDB" id="A0A8R1EJ83"/>
<dbReference type="GO" id="GO:0051082">
    <property type="term" value="F:unfolded protein binding"/>
    <property type="evidence" value="ECO:0007669"/>
    <property type="project" value="InterPro"/>
</dbReference>
<dbReference type="SUPFAM" id="SSF54211">
    <property type="entry name" value="Ribosomal protein S5 domain 2-like"/>
    <property type="match status" value="1"/>
</dbReference>
<dbReference type="GO" id="GO:0016887">
    <property type="term" value="F:ATP hydrolysis activity"/>
    <property type="evidence" value="ECO:0007669"/>
    <property type="project" value="InterPro"/>
</dbReference>
<dbReference type="EnsemblMetazoa" id="CJA38115.1">
    <property type="protein sequence ID" value="CJA38115.1"/>
    <property type="gene ID" value="WBGene00213962"/>
</dbReference>
<keyword evidence="2" id="KW-0143">Chaperone</keyword>
<reference evidence="3" key="2">
    <citation type="submission" date="2022-06" db="UniProtKB">
        <authorList>
            <consortium name="EnsemblMetazoa"/>
        </authorList>
    </citation>
    <scope>IDENTIFICATION</scope>
    <source>
        <strain evidence="3">DF5081</strain>
    </source>
</reference>
<dbReference type="Pfam" id="PF00183">
    <property type="entry name" value="HSP90"/>
    <property type="match status" value="1"/>
</dbReference>
<dbReference type="GO" id="GO:0005524">
    <property type="term" value="F:ATP binding"/>
    <property type="evidence" value="ECO:0007669"/>
    <property type="project" value="InterPro"/>
</dbReference>
<accession>A0A8R1EJ83</accession>
<organism evidence="3 4">
    <name type="scientific">Caenorhabditis japonica</name>
    <dbReference type="NCBI Taxonomy" id="281687"/>
    <lineage>
        <taxon>Eukaryota</taxon>
        <taxon>Metazoa</taxon>
        <taxon>Ecdysozoa</taxon>
        <taxon>Nematoda</taxon>
        <taxon>Chromadorea</taxon>
        <taxon>Rhabditida</taxon>
        <taxon>Rhabditina</taxon>
        <taxon>Rhabditomorpha</taxon>
        <taxon>Rhabditoidea</taxon>
        <taxon>Rhabditidae</taxon>
        <taxon>Peloderinae</taxon>
        <taxon>Caenorhabditis</taxon>
    </lineage>
</organism>
<dbReference type="InterPro" id="IPR001404">
    <property type="entry name" value="Hsp90_fam"/>
</dbReference>
<proteinExistence type="inferred from homology"/>
<comment type="similarity">
    <text evidence="1">Belongs to the heat shock protein 90 family.</text>
</comment>
<dbReference type="Proteomes" id="UP000005237">
    <property type="component" value="Unassembled WGS sequence"/>
</dbReference>
<reference evidence="4" key="1">
    <citation type="submission" date="2010-08" db="EMBL/GenBank/DDBJ databases">
        <authorList>
            <consortium name="Caenorhabditis japonica Sequencing Consortium"/>
            <person name="Wilson R.K."/>
        </authorList>
    </citation>
    <scope>NUCLEOTIDE SEQUENCE [LARGE SCALE GENOMIC DNA]</scope>
    <source>
        <strain evidence="4">DF5081</strain>
    </source>
</reference>
<evidence type="ECO:0000313" key="4">
    <source>
        <dbReference type="Proteomes" id="UP000005237"/>
    </source>
</evidence>
<evidence type="ECO:0000256" key="1">
    <source>
        <dbReference type="ARBA" id="ARBA00008239"/>
    </source>
</evidence>
<evidence type="ECO:0000256" key="2">
    <source>
        <dbReference type="ARBA" id="ARBA00023186"/>
    </source>
</evidence>
<name>A0A8R1EJ83_CAEJA</name>
<sequence length="93" mass="10923">MWGALILMLRLQEYFFQTFQAHFKSVVNINLDYVVLGRQLAESSPYYEVIKSKNKEVLFLYDPADEVVFLGLGQFDMKQLVPVEKWAQEEAEK</sequence>
<dbReference type="GO" id="GO:0140662">
    <property type="term" value="F:ATP-dependent protein folding chaperone"/>
    <property type="evidence" value="ECO:0007669"/>
    <property type="project" value="InterPro"/>
</dbReference>
<dbReference type="InterPro" id="IPR020568">
    <property type="entry name" value="Ribosomal_Su5_D2-typ_SF"/>
</dbReference>
<dbReference type="Gene3D" id="3.40.50.11260">
    <property type="match status" value="1"/>
</dbReference>
<keyword evidence="4" id="KW-1185">Reference proteome</keyword>